<dbReference type="OrthoDB" id="164329at2"/>
<evidence type="ECO:0000313" key="2">
    <source>
        <dbReference type="Proteomes" id="UP000017747"/>
    </source>
</evidence>
<dbReference type="RefSeq" id="WP_023388751.1">
    <property type="nucleotide sequence ID" value="NZ_AXUN02000203.1"/>
</dbReference>
<dbReference type="NCBIfam" id="NF007714">
    <property type="entry name" value="PRK10410.1-2"/>
    <property type="match status" value="1"/>
</dbReference>
<gene>
    <name evidence="1" type="ORF">T472_0215830</name>
</gene>
<dbReference type="EMBL" id="AXUN02000203">
    <property type="protein sequence ID" value="ETA79625.1"/>
    <property type="molecule type" value="Genomic_DNA"/>
</dbReference>
<dbReference type="AlphaFoldDB" id="V7I082"/>
<dbReference type="InterPro" id="IPR020483">
    <property type="entry name" value="Uncharacterised_YgbA"/>
</dbReference>
<protein>
    <submittedName>
        <fullName evidence="1">Nitrous oxide-stimulated promoter family protein</fullName>
    </submittedName>
</protein>
<dbReference type="Proteomes" id="UP000017747">
    <property type="component" value="Unassembled WGS sequence"/>
</dbReference>
<comment type="caution">
    <text evidence="1">The sequence shown here is derived from an EMBL/GenBank/DDBJ whole genome shotgun (WGS) entry which is preliminary data.</text>
</comment>
<dbReference type="STRING" id="994573.T472_0215830"/>
<name>V7I082_9CLOT</name>
<reference evidence="1 2" key="1">
    <citation type="journal article" date="2014" name="Genome Announc.">
        <title>Genome Sequence of Youngiibacter fragilis, the Type Strain of the Genus Youngiibacter.</title>
        <authorList>
            <person name="Wawrik C.B."/>
            <person name="Callaghan A.V."/>
            <person name="Stamps B.W."/>
            <person name="Wawrik B."/>
        </authorList>
    </citation>
    <scope>NUCLEOTIDE SEQUENCE [LARGE SCALE GENOMIC DNA]</scope>
    <source>
        <strain evidence="1 2">232.1</strain>
    </source>
</reference>
<accession>V7I082</accession>
<keyword evidence="2" id="KW-1185">Reference proteome</keyword>
<dbReference type="eggNOG" id="ENOG5032ZJK">
    <property type="taxonomic scope" value="Bacteria"/>
</dbReference>
<evidence type="ECO:0000313" key="1">
    <source>
        <dbReference type="EMBL" id="ETA79625.1"/>
    </source>
</evidence>
<sequence>MGDRIRRELKTLETMVHIYCKDEGHGTNALCDECRELLSYSKKRLTTCRFGEKKKVCGRCTVHCYKDEFRQRIRLVMRTVGPKMIYRHPLMLLGHAVDMLRY</sequence>
<proteinExistence type="predicted"/>
<dbReference type="Pfam" id="PF11756">
    <property type="entry name" value="YgbA_NO"/>
    <property type="match status" value="1"/>
</dbReference>
<organism evidence="1 2">
    <name type="scientific">Youngiibacter fragilis 232.1</name>
    <dbReference type="NCBI Taxonomy" id="994573"/>
    <lineage>
        <taxon>Bacteria</taxon>
        <taxon>Bacillati</taxon>
        <taxon>Bacillota</taxon>
        <taxon>Clostridia</taxon>
        <taxon>Eubacteriales</taxon>
        <taxon>Clostridiaceae</taxon>
        <taxon>Youngiibacter</taxon>
    </lineage>
</organism>